<dbReference type="Pfam" id="PF00753">
    <property type="entry name" value="Lactamase_B"/>
    <property type="match status" value="1"/>
</dbReference>
<feature type="transmembrane region" description="Helical" evidence="6">
    <location>
        <begin position="233"/>
        <end position="254"/>
    </location>
</feature>
<dbReference type="Pfam" id="PF13567">
    <property type="entry name" value="DUF4131"/>
    <property type="match status" value="1"/>
</dbReference>
<comment type="subcellular location">
    <subcellularLocation>
        <location evidence="1">Cell membrane</location>
        <topology evidence="1">Multi-pass membrane protein</topology>
    </subcellularLocation>
</comment>
<name>A0A975UC28_9VIBR</name>
<evidence type="ECO:0000313" key="8">
    <source>
        <dbReference type="EMBL" id="QXO19089.1"/>
    </source>
</evidence>
<evidence type="ECO:0000256" key="4">
    <source>
        <dbReference type="ARBA" id="ARBA00022989"/>
    </source>
</evidence>
<feature type="transmembrane region" description="Helical" evidence="6">
    <location>
        <begin position="308"/>
        <end position="329"/>
    </location>
</feature>
<proteinExistence type="predicted"/>
<keyword evidence="9" id="KW-1185">Reference proteome</keyword>
<dbReference type="InterPro" id="IPR001279">
    <property type="entry name" value="Metallo-B-lactamas"/>
</dbReference>
<feature type="domain" description="Metallo-beta-lactamase" evidence="7">
    <location>
        <begin position="504"/>
        <end position="687"/>
    </location>
</feature>
<reference evidence="8" key="1">
    <citation type="submission" date="2021-06" db="EMBL/GenBank/DDBJ databases">
        <title>Vibrio nov. sp., novel gut bacterium isolated from Yellow Sea oyster.</title>
        <authorList>
            <person name="Muhammad N."/>
            <person name="Nguyen T.H."/>
            <person name="Lee Y.-J."/>
            <person name="Ko J."/>
            <person name="Kim S.-G."/>
        </authorList>
    </citation>
    <scope>NUCLEOTIDE SEQUENCE</scope>
    <source>
        <strain evidence="8">OG9-811</strain>
    </source>
</reference>
<keyword evidence="3 6" id="KW-0812">Transmembrane</keyword>
<dbReference type="InterPro" id="IPR035681">
    <property type="entry name" value="ComA-like_MBL"/>
</dbReference>
<feature type="transmembrane region" description="Helical" evidence="6">
    <location>
        <begin position="391"/>
        <end position="415"/>
    </location>
</feature>
<organism evidence="8 9">
    <name type="scientific">Vibrio ostreae</name>
    <dbReference type="NCBI Taxonomy" id="2841925"/>
    <lineage>
        <taxon>Bacteria</taxon>
        <taxon>Pseudomonadati</taxon>
        <taxon>Pseudomonadota</taxon>
        <taxon>Gammaproteobacteria</taxon>
        <taxon>Vibrionales</taxon>
        <taxon>Vibrionaceae</taxon>
        <taxon>Vibrio</taxon>
    </lineage>
</organism>
<dbReference type="KEGG" id="vos:KNV97_12885"/>
<sequence length="750" mass="83918">MTLFSNYWTLASFSLTILSAPYWPWMPGWGVALLCLALCFAALTLPQWTGRLRGVGGIAFAVLVIITHAQLVRSQSNTIFQAGQDITIKGEVDSFFKQITYGYEGSVVVRSINGQALPEYQYPTIRLISPVLLYPGDDFEFSVTVKPVFGRLNQVGFDLESFYLSQGWVARATVQRASSFRIVSNASWRSELYLQVREWMEHSQAKGLVLALTFGERDLISDQQWLSLRDSGLIHLVAISGLHIGMAFGIGYLLGLTLMRIHRHLLWSPMLLGACLALGYAWLAGFTIPTQRALIMCWLNVALTLSRVTITAPQRLLLTLAVVLLLAPFSSLSRSFWLSFLAVGIVLYHVCDAASQRPWWKKLLYSQFSLTLLMLPVSAFFFAGFSLSSALYNLVFIPWFTLVIVPGLFIALLLSQILPDSVWIWDWVGISFIPLDHALDWVGPSWVSVSQTSSLLLLTGLVLWAIREVISRRLLLAIGALFATHWLSIPHKDGWRVEVLDVGHGLAVMIERHGHYLLYDTARSWPGGSFARSLIEPLLVYWQARKLDGVIISHTDNDHAGGLADVIERLQPGWIIASQQHPDWLACTKGQRWHWQGLELTALWPPAQVSRADNLHSCVIRIEDKTFGHSLLLSGDVTAVGEWLLSREPSVVKSDVMIVPHHGSQTSSSSGFIERVQPKIAIASLAKGNQWNLPHPRVVARYQAAGAQWIDTGASGQVSLIYRAQTRHLSTMRQSTASTWYRQMLRKEVE</sequence>
<evidence type="ECO:0000313" key="9">
    <source>
        <dbReference type="Proteomes" id="UP000694232"/>
    </source>
</evidence>
<evidence type="ECO:0000256" key="5">
    <source>
        <dbReference type="ARBA" id="ARBA00023136"/>
    </source>
</evidence>
<keyword evidence="4 6" id="KW-1133">Transmembrane helix</keyword>
<feature type="transmembrane region" description="Helical" evidence="6">
    <location>
        <begin position="363"/>
        <end position="385"/>
    </location>
</feature>
<dbReference type="EMBL" id="CP076643">
    <property type="protein sequence ID" value="QXO19089.1"/>
    <property type="molecule type" value="Genomic_DNA"/>
</dbReference>
<dbReference type="InterPro" id="IPR052159">
    <property type="entry name" value="Competence_DNA_uptake"/>
</dbReference>
<dbReference type="Proteomes" id="UP000694232">
    <property type="component" value="Chromosome 1"/>
</dbReference>
<evidence type="ECO:0000256" key="1">
    <source>
        <dbReference type="ARBA" id="ARBA00004651"/>
    </source>
</evidence>
<evidence type="ECO:0000256" key="3">
    <source>
        <dbReference type="ARBA" id="ARBA00022692"/>
    </source>
</evidence>
<dbReference type="PANTHER" id="PTHR30619:SF1">
    <property type="entry name" value="RECOMBINATION PROTEIN 2"/>
    <property type="match status" value="1"/>
</dbReference>
<keyword evidence="5 6" id="KW-0472">Membrane</keyword>
<dbReference type="NCBIfam" id="TIGR00361">
    <property type="entry name" value="ComEC_Rec2"/>
    <property type="match status" value="1"/>
</dbReference>
<dbReference type="GO" id="GO:0030420">
    <property type="term" value="P:establishment of competence for transformation"/>
    <property type="evidence" value="ECO:0007669"/>
    <property type="project" value="InterPro"/>
</dbReference>
<dbReference type="CDD" id="cd07731">
    <property type="entry name" value="ComA-like_MBL-fold"/>
    <property type="match status" value="1"/>
</dbReference>
<dbReference type="InterPro" id="IPR004477">
    <property type="entry name" value="ComEC_N"/>
</dbReference>
<protein>
    <submittedName>
        <fullName evidence="8">DNA internalization-related competence protein ComEC/Rec2</fullName>
    </submittedName>
</protein>
<dbReference type="SMART" id="SM00849">
    <property type="entry name" value="Lactamase_B"/>
    <property type="match status" value="1"/>
</dbReference>
<evidence type="ECO:0000256" key="6">
    <source>
        <dbReference type="SAM" id="Phobius"/>
    </source>
</evidence>
<evidence type="ECO:0000259" key="7">
    <source>
        <dbReference type="SMART" id="SM00849"/>
    </source>
</evidence>
<dbReference type="AlphaFoldDB" id="A0A975UC28"/>
<gene>
    <name evidence="8" type="ORF">KNV97_12885</name>
</gene>
<keyword evidence="2" id="KW-1003">Cell membrane</keyword>
<feature type="transmembrane region" description="Helical" evidence="6">
    <location>
        <begin position="473"/>
        <end position="489"/>
    </location>
</feature>
<dbReference type="NCBIfam" id="TIGR00360">
    <property type="entry name" value="ComEC_N-term"/>
    <property type="match status" value="1"/>
</dbReference>
<feature type="transmembrane region" description="Helical" evidence="6">
    <location>
        <begin position="445"/>
        <end position="466"/>
    </location>
</feature>
<dbReference type="InterPro" id="IPR025405">
    <property type="entry name" value="DUF4131"/>
</dbReference>
<feature type="transmembrane region" description="Helical" evidence="6">
    <location>
        <begin position="266"/>
        <end position="288"/>
    </location>
</feature>
<dbReference type="GO" id="GO:0005886">
    <property type="term" value="C:plasma membrane"/>
    <property type="evidence" value="ECO:0007669"/>
    <property type="project" value="UniProtKB-SubCell"/>
</dbReference>
<dbReference type="RefSeq" id="WP_218563290.1">
    <property type="nucleotide sequence ID" value="NZ_CP076643.1"/>
</dbReference>
<feature type="transmembrane region" description="Helical" evidence="6">
    <location>
        <begin position="30"/>
        <end position="48"/>
    </location>
</feature>
<dbReference type="PANTHER" id="PTHR30619">
    <property type="entry name" value="DNA INTERNALIZATION/COMPETENCE PROTEIN COMEC/REC2"/>
    <property type="match status" value="1"/>
</dbReference>
<accession>A0A975UC28</accession>
<dbReference type="Pfam" id="PF03772">
    <property type="entry name" value="Competence"/>
    <property type="match status" value="1"/>
</dbReference>
<dbReference type="InterPro" id="IPR004797">
    <property type="entry name" value="Competence_ComEC/Rec2"/>
</dbReference>
<evidence type="ECO:0000256" key="2">
    <source>
        <dbReference type="ARBA" id="ARBA00022475"/>
    </source>
</evidence>